<reference evidence="3 4" key="1">
    <citation type="submission" date="2015-09" db="EMBL/GenBank/DDBJ databases">
        <title>Trachymyrmex zeteki WGS genome.</title>
        <authorList>
            <person name="Nygaard S."/>
            <person name="Hu H."/>
            <person name="Boomsma J."/>
            <person name="Zhang G."/>
        </authorList>
    </citation>
    <scope>NUCLEOTIDE SEQUENCE [LARGE SCALE GENOMIC DNA]</scope>
    <source>
        <strain evidence="3">Tzet28-1</strain>
        <tissue evidence="3">Whole body</tissue>
    </source>
</reference>
<protein>
    <recommendedName>
        <fullName evidence="2">DUF8207 domain-containing protein</fullName>
    </recommendedName>
</protein>
<feature type="domain" description="DUF8207" evidence="2">
    <location>
        <begin position="154"/>
        <end position="254"/>
    </location>
</feature>
<evidence type="ECO:0000313" key="4">
    <source>
        <dbReference type="Proteomes" id="UP000075809"/>
    </source>
</evidence>
<organism evidence="3 4">
    <name type="scientific">Mycetomoellerius zeteki</name>
    <dbReference type="NCBI Taxonomy" id="64791"/>
    <lineage>
        <taxon>Eukaryota</taxon>
        <taxon>Metazoa</taxon>
        <taxon>Ecdysozoa</taxon>
        <taxon>Arthropoda</taxon>
        <taxon>Hexapoda</taxon>
        <taxon>Insecta</taxon>
        <taxon>Pterygota</taxon>
        <taxon>Neoptera</taxon>
        <taxon>Endopterygota</taxon>
        <taxon>Hymenoptera</taxon>
        <taxon>Apocrita</taxon>
        <taxon>Aculeata</taxon>
        <taxon>Formicoidea</taxon>
        <taxon>Formicidae</taxon>
        <taxon>Myrmicinae</taxon>
        <taxon>Mycetomoellerius</taxon>
    </lineage>
</organism>
<proteinExistence type="predicted"/>
<dbReference type="PANTHER" id="PTHR35374:SF1">
    <property type="entry name" value="PROTEIN KINASE DOMAIN-CONTAINING PROTEIN"/>
    <property type="match status" value="1"/>
</dbReference>
<evidence type="ECO:0000313" key="3">
    <source>
        <dbReference type="EMBL" id="KYQ56418.1"/>
    </source>
</evidence>
<name>A0A151X812_9HYME</name>
<dbReference type="Pfam" id="PF26634">
    <property type="entry name" value="DUF8207"/>
    <property type="match status" value="1"/>
</dbReference>
<evidence type="ECO:0000259" key="2">
    <source>
        <dbReference type="Pfam" id="PF26634"/>
    </source>
</evidence>
<dbReference type="PANTHER" id="PTHR35374">
    <property type="entry name" value="CYCLIN-DEPENDENT KINASE 11A-LIKE"/>
    <property type="match status" value="1"/>
</dbReference>
<feature type="region of interest" description="Disordered" evidence="1">
    <location>
        <begin position="47"/>
        <end position="102"/>
    </location>
</feature>
<dbReference type="Proteomes" id="UP000075809">
    <property type="component" value="Unassembled WGS sequence"/>
</dbReference>
<keyword evidence="4" id="KW-1185">Reference proteome</keyword>
<evidence type="ECO:0000256" key="1">
    <source>
        <dbReference type="SAM" id="MobiDB-lite"/>
    </source>
</evidence>
<dbReference type="AlphaFoldDB" id="A0A151X812"/>
<accession>A0A151X812</accession>
<dbReference type="STRING" id="64791.A0A151X812"/>
<gene>
    <name evidence="3" type="ORF">ALC60_04648</name>
</gene>
<feature type="compositionally biased region" description="Acidic residues" evidence="1">
    <location>
        <begin position="80"/>
        <end position="98"/>
    </location>
</feature>
<sequence>MDSAKGVERERTAKLIAKTRTWIRKKHRALKTDMMENEMALEKRFKPIVEPLKQIVENTEREESTGIMEKKRKNKRERGGDDDDDHDDDDDDDDDDEISTQITPHVFIGDDPLLETTVRQVLKTPQSCERLHSQLGPLGQIYVNALLSGDKKKEIDHVYGVYFDENGTMLGDKTFDVDSDDTIIVDGVRYKSTSGLYELIFKRIPDDAIYTKNDKETYKSILLTTNAHRRRHNAEMPVKSNKEHKYKHIIGPLVGAHSTSTGSGVPSAMRLTDNKIDYIHWDDPNELVDQLQLLDASRQAGNNAHDNEILSIFEELREAGLIINRCDENCDSSQIRESSI</sequence>
<dbReference type="InterPro" id="IPR058520">
    <property type="entry name" value="DUF8207"/>
</dbReference>
<dbReference type="EMBL" id="KQ982434">
    <property type="protein sequence ID" value="KYQ56418.1"/>
    <property type="molecule type" value="Genomic_DNA"/>
</dbReference>